<evidence type="ECO:0000313" key="11">
    <source>
        <dbReference type="Proteomes" id="UP000315636"/>
    </source>
</evidence>
<dbReference type="GO" id="GO:0005886">
    <property type="term" value="C:plasma membrane"/>
    <property type="evidence" value="ECO:0007669"/>
    <property type="project" value="UniProtKB-SubCell"/>
</dbReference>
<proteinExistence type="inferred from homology"/>
<sequence>MSSLTHPVLGQYIPGDSPLHRMDPRSKLVFIFIFMMIVFLANNAASYGLLLGMTVLGVQLSGISLSIIIRGLKPILYLISLTAVLHLWLTRGGNVLLQWGPITIYEEGVIQAIWISLRFLILVLMGTLLTLTTSPIDLTDGLERLLSPLSRFQVPVHEYALMMSISLRFIPTLWEEMDKIMKAQRARGADFTRGGLLKRAQSYIPVLIPLFISSFRRAEELALAMEARGYRGGEGRTRIRTLQYRKLDVFLLIVLGCLVVALLWLRSPS</sequence>
<comment type="subunit">
    <text evidence="9">Forms a stable energy-coupling factor (ECF) transporter complex composed of 2 membrane-embedded substrate-binding proteins (S component), 2 ATP-binding proteins (A component) and 2 transmembrane proteins (T component).</text>
</comment>
<keyword evidence="8 9" id="KW-0472">Membrane</keyword>
<evidence type="ECO:0000256" key="2">
    <source>
        <dbReference type="ARBA" id="ARBA00005660"/>
    </source>
</evidence>
<dbReference type="HAMAP" id="MF_01461">
    <property type="entry name" value="EcfT"/>
    <property type="match status" value="1"/>
</dbReference>
<evidence type="ECO:0000256" key="5">
    <source>
        <dbReference type="ARBA" id="ARBA00022475"/>
    </source>
</evidence>
<evidence type="ECO:0000256" key="6">
    <source>
        <dbReference type="ARBA" id="ARBA00022692"/>
    </source>
</evidence>
<dbReference type="GO" id="GO:0022857">
    <property type="term" value="F:transmembrane transporter activity"/>
    <property type="evidence" value="ECO:0007669"/>
    <property type="project" value="UniProtKB-UniRule"/>
</dbReference>
<dbReference type="Proteomes" id="UP000315636">
    <property type="component" value="Unassembled WGS sequence"/>
</dbReference>
<feature type="transmembrane region" description="Helical" evidence="9">
    <location>
        <begin position="247"/>
        <end position="265"/>
    </location>
</feature>
<evidence type="ECO:0000256" key="7">
    <source>
        <dbReference type="ARBA" id="ARBA00022989"/>
    </source>
</evidence>
<gene>
    <name evidence="9" type="primary">ecfT</name>
    <name evidence="10" type="ORF">SAMN06264849_10812</name>
</gene>
<evidence type="ECO:0000256" key="9">
    <source>
        <dbReference type="HAMAP-Rule" id="MF_01461"/>
    </source>
</evidence>
<accession>A0A521E6C2</accession>
<feature type="transmembrane region" description="Helical" evidence="9">
    <location>
        <begin position="26"/>
        <end position="42"/>
    </location>
</feature>
<evidence type="ECO:0000256" key="8">
    <source>
        <dbReference type="ARBA" id="ARBA00023136"/>
    </source>
</evidence>
<organism evidence="10 11">
    <name type="scientific">Melghirimyces algeriensis</name>
    <dbReference type="NCBI Taxonomy" id="910412"/>
    <lineage>
        <taxon>Bacteria</taxon>
        <taxon>Bacillati</taxon>
        <taxon>Bacillota</taxon>
        <taxon>Bacilli</taxon>
        <taxon>Bacillales</taxon>
        <taxon>Thermoactinomycetaceae</taxon>
        <taxon>Melghirimyces</taxon>
    </lineage>
</organism>
<protein>
    <recommendedName>
        <fullName evidence="3 9">Energy-coupling factor transporter transmembrane protein EcfT</fullName>
        <shortName evidence="9">ECF transporter T component EcfT</shortName>
    </recommendedName>
</protein>
<dbReference type="Pfam" id="PF02361">
    <property type="entry name" value="CbiQ"/>
    <property type="match status" value="1"/>
</dbReference>
<keyword evidence="11" id="KW-1185">Reference proteome</keyword>
<name>A0A521E6C2_9BACL</name>
<comment type="function">
    <text evidence="9">Transmembrane (T) component of an energy-coupling factor (ECF) ABC-transporter complex. Unlike classic ABC transporters this ECF transporter provides the energy necessary to transport a number of different substrates.</text>
</comment>
<keyword evidence="7 9" id="KW-1133">Transmembrane helix</keyword>
<dbReference type="PANTHER" id="PTHR33514:SF13">
    <property type="entry name" value="PROTEIN ABCI12, CHLOROPLASTIC"/>
    <property type="match status" value="1"/>
</dbReference>
<dbReference type="AlphaFoldDB" id="A0A521E6C2"/>
<feature type="transmembrane region" description="Helical" evidence="9">
    <location>
        <begin position="75"/>
        <end position="97"/>
    </location>
</feature>
<comment type="subcellular location">
    <subcellularLocation>
        <location evidence="1 9">Cell membrane</location>
        <topology evidence="1 9">Multi-pass membrane protein</topology>
    </subcellularLocation>
</comment>
<comment type="similarity">
    <text evidence="2 9">Belongs to the energy-coupling factor EcfT family.</text>
</comment>
<keyword evidence="5 9" id="KW-1003">Cell membrane</keyword>
<evidence type="ECO:0000256" key="3">
    <source>
        <dbReference type="ARBA" id="ARBA00014042"/>
    </source>
</evidence>
<dbReference type="PANTHER" id="PTHR33514">
    <property type="entry name" value="PROTEIN ABCI12, CHLOROPLASTIC"/>
    <property type="match status" value="1"/>
</dbReference>
<keyword evidence="6 9" id="KW-0812">Transmembrane</keyword>
<evidence type="ECO:0000256" key="4">
    <source>
        <dbReference type="ARBA" id="ARBA00022448"/>
    </source>
</evidence>
<keyword evidence="4 9" id="KW-0813">Transport</keyword>
<dbReference type="CDD" id="cd16914">
    <property type="entry name" value="EcfT"/>
    <property type="match status" value="1"/>
</dbReference>
<dbReference type="EMBL" id="FXTI01000008">
    <property type="protein sequence ID" value="SMO79496.1"/>
    <property type="molecule type" value="Genomic_DNA"/>
</dbReference>
<evidence type="ECO:0000313" key="10">
    <source>
        <dbReference type="EMBL" id="SMO79496.1"/>
    </source>
</evidence>
<dbReference type="RefSeq" id="WP_281285948.1">
    <property type="nucleotide sequence ID" value="NZ_FXTI01000008.1"/>
</dbReference>
<dbReference type="InterPro" id="IPR024919">
    <property type="entry name" value="EcfT"/>
</dbReference>
<reference evidence="10 11" key="1">
    <citation type="submission" date="2017-05" db="EMBL/GenBank/DDBJ databases">
        <authorList>
            <person name="Varghese N."/>
            <person name="Submissions S."/>
        </authorList>
    </citation>
    <scope>NUCLEOTIDE SEQUENCE [LARGE SCALE GENOMIC DNA]</scope>
    <source>
        <strain evidence="10 11">DSM 45474</strain>
    </source>
</reference>
<dbReference type="InterPro" id="IPR003339">
    <property type="entry name" value="ABC/ECF_trnsptr_transmembrane"/>
</dbReference>
<feature type="transmembrane region" description="Helical" evidence="9">
    <location>
        <begin position="109"/>
        <end position="136"/>
    </location>
</feature>
<evidence type="ECO:0000256" key="1">
    <source>
        <dbReference type="ARBA" id="ARBA00004651"/>
    </source>
</evidence>